<feature type="repeat" description="TPR" evidence="3">
    <location>
        <begin position="473"/>
        <end position="506"/>
    </location>
</feature>
<dbReference type="Gene3D" id="1.25.40.10">
    <property type="entry name" value="Tetratricopeptide repeat domain"/>
    <property type="match status" value="1"/>
</dbReference>
<dbReference type="AlphaFoldDB" id="A0A3A4NTU2"/>
<dbReference type="InterPro" id="IPR019734">
    <property type="entry name" value="TPR_rpt"/>
</dbReference>
<feature type="transmembrane region" description="Helical" evidence="4">
    <location>
        <begin position="267"/>
        <end position="286"/>
    </location>
</feature>
<name>A0A3A4NTU2_ABYX5</name>
<feature type="transmembrane region" description="Helical" evidence="4">
    <location>
        <begin position="331"/>
        <end position="352"/>
    </location>
</feature>
<dbReference type="InterPro" id="IPR011990">
    <property type="entry name" value="TPR-like_helical_dom_sf"/>
</dbReference>
<feature type="repeat" description="TPR" evidence="3">
    <location>
        <begin position="507"/>
        <end position="540"/>
    </location>
</feature>
<keyword evidence="4" id="KW-0472">Membrane</keyword>
<organism evidence="5 6">
    <name type="scientific">Abyssobacteria bacterium (strain SURF_5)</name>
    <dbReference type="NCBI Taxonomy" id="2093360"/>
    <lineage>
        <taxon>Bacteria</taxon>
        <taxon>Pseudomonadati</taxon>
        <taxon>Candidatus Hydrogenedentota</taxon>
        <taxon>Candidatus Abyssobacteria</taxon>
    </lineage>
</organism>
<sequence>MAYQTIPETGRASREVCGQHREGNACIWPVLLLLGAAVAANLTVLAGGFIWDDGSLIVGNPTIKQWGTLPDIFSKPFLTKYYRPVVLLSFAAEYAVWGLQPLGYHLTNLVLHCANVLLVFFLSQRFTSNRRAAFLGSLLFAIHPVHKGVAYISDRTGLLAAFFFLAALLLYIAFRDASRISRAVGCYVISVALFALGAFSKEEALTLPLMLSVTDFVFFRERLKQNPLRGAVPYIPFLLVAVLYVWLRGRAVDLPVGLTAAFLIEPVRRMMTIPSLLLHYLSLLVFPLRIDYEARFPLVASVADAGGWAGMAVILLVTCMALFLYKRAPAIAYGILWYLIVFGPMSNVIPIFPEEAERELFNPVHFLYLPSIGAFLCAGVGLEKIFTVVGSTSYRFRSAVFRLAIVLITLFFCMLSLRRNVMWRSDISLFSHTNEMHPDRMALNLAVAYMGAGELQKAIQLYERSVALSPNSEKAHNGLGVAYLNAGMLDHAMREFLKGIELKPDDATAYANLAVAYVQKGWLQKALEASEKAVERAPSSSLFRTNTALILVQMREWERAEEELLGAIAADPQDAEAYGVLADLLERRGDIERAQAYRKEALRLRN</sequence>
<evidence type="ECO:0000256" key="3">
    <source>
        <dbReference type="PROSITE-ProRule" id="PRU00339"/>
    </source>
</evidence>
<dbReference type="InterPro" id="IPR052346">
    <property type="entry name" value="O-mannosyl-transferase_TMTC"/>
</dbReference>
<protein>
    <submittedName>
        <fullName evidence="5">Tetratricopeptide repeat protein</fullName>
    </submittedName>
</protein>
<feature type="transmembrane region" description="Helical" evidence="4">
    <location>
        <begin position="231"/>
        <end position="247"/>
    </location>
</feature>
<keyword evidence="4" id="KW-0812">Transmembrane</keyword>
<dbReference type="SMART" id="SM00028">
    <property type="entry name" value="TPR"/>
    <property type="match status" value="4"/>
</dbReference>
<dbReference type="SUPFAM" id="SSF48452">
    <property type="entry name" value="TPR-like"/>
    <property type="match status" value="1"/>
</dbReference>
<evidence type="ECO:0000256" key="1">
    <source>
        <dbReference type="ARBA" id="ARBA00022737"/>
    </source>
</evidence>
<dbReference type="PANTHER" id="PTHR44227:SF3">
    <property type="entry name" value="PROTEIN O-MANNOSYL-TRANSFERASE TMTC4"/>
    <property type="match status" value="1"/>
</dbReference>
<keyword evidence="2 3" id="KW-0802">TPR repeat</keyword>
<feature type="repeat" description="TPR" evidence="3">
    <location>
        <begin position="439"/>
        <end position="472"/>
    </location>
</feature>
<dbReference type="EMBL" id="QZKU01000042">
    <property type="protein sequence ID" value="RJP23847.1"/>
    <property type="molecule type" value="Genomic_DNA"/>
</dbReference>
<proteinExistence type="predicted"/>
<feature type="transmembrane region" description="Helical" evidence="4">
    <location>
        <begin position="30"/>
        <end position="51"/>
    </location>
</feature>
<dbReference type="PROSITE" id="PS50005">
    <property type="entry name" value="TPR"/>
    <property type="match status" value="3"/>
</dbReference>
<dbReference type="Pfam" id="PF14559">
    <property type="entry name" value="TPR_19"/>
    <property type="match status" value="1"/>
</dbReference>
<feature type="transmembrane region" description="Helical" evidence="4">
    <location>
        <begin position="298"/>
        <end position="325"/>
    </location>
</feature>
<feature type="transmembrane region" description="Helical" evidence="4">
    <location>
        <begin position="134"/>
        <end position="152"/>
    </location>
</feature>
<dbReference type="Proteomes" id="UP000265882">
    <property type="component" value="Unassembled WGS sequence"/>
</dbReference>
<reference evidence="5 6" key="1">
    <citation type="journal article" date="2017" name="ISME J.">
        <title>Energy and carbon metabolisms in a deep terrestrial subsurface fluid microbial community.</title>
        <authorList>
            <person name="Momper L."/>
            <person name="Jungbluth S.P."/>
            <person name="Lee M.D."/>
            <person name="Amend J.P."/>
        </authorList>
    </citation>
    <scope>NUCLEOTIDE SEQUENCE [LARGE SCALE GENOMIC DNA]</scope>
    <source>
        <strain evidence="5">SURF_5</strain>
    </source>
</reference>
<feature type="transmembrane region" description="Helical" evidence="4">
    <location>
        <begin position="102"/>
        <end position="122"/>
    </location>
</feature>
<evidence type="ECO:0000313" key="5">
    <source>
        <dbReference type="EMBL" id="RJP23847.1"/>
    </source>
</evidence>
<comment type="caution">
    <text evidence="5">The sequence shown here is derived from an EMBL/GenBank/DDBJ whole genome shotgun (WGS) entry which is preliminary data.</text>
</comment>
<dbReference type="Pfam" id="PF13432">
    <property type="entry name" value="TPR_16"/>
    <property type="match status" value="1"/>
</dbReference>
<evidence type="ECO:0000313" key="6">
    <source>
        <dbReference type="Proteomes" id="UP000265882"/>
    </source>
</evidence>
<keyword evidence="4" id="KW-1133">Transmembrane helix</keyword>
<accession>A0A3A4NTU2</accession>
<dbReference type="PROSITE" id="PS50293">
    <property type="entry name" value="TPR_REGION"/>
    <property type="match status" value="1"/>
</dbReference>
<dbReference type="PANTHER" id="PTHR44227">
    <property type="match status" value="1"/>
</dbReference>
<feature type="transmembrane region" description="Helical" evidence="4">
    <location>
        <begin position="158"/>
        <end position="174"/>
    </location>
</feature>
<evidence type="ECO:0000256" key="4">
    <source>
        <dbReference type="SAM" id="Phobius"/>
    </source>
</evidence>
<feature type="transmembrane region" description="Helical" evidence="4">
    <location>
        <begin position="399"/>
        <end position="417"/>
    </location>
</feature>
<keyword evidence="1" id="KW-0677">Repeat</keyword>
<feature type="transmembrane region" description="Helical" evidence="4">
    <location>
        <begin position="364"/>
        <end position="387"/>
    </location>
</feature>
<gene>
    <name evidence="5" type="ORF">C4520_05240</name>
</gene>
<evidence type="ECO:0000256" key="2">
    <source>
        <dbReference type="ARBA" id="ARBA00022803"/>
    </source>
</evidence>
<feature type="transmembrane region" description="Helical" evidence="4">
    <location>
        <begin position="181"/>
        <end position="198"/>
    </location>
</feature>